<feature type="domain" description="Enoyl reductase (ER)" evidence="2">
    <location>
        <begin position="11"/>
        <end position="305"/>
    </location>
</feature>
<proteinExistence type="predicted"/>
<evidence type="ECO:0000259" key="2">
    <source>
        <dbReference type="SMART" id="SM00829"/>
    </source>
</evidence>
<dbReference type="SUPFAM" id="SSF50129">
    <property type="entry name" value="GroES-like"/>
    <property type="match status" value="1"/>
</dbReference>
<dbReference type="SUPFAM" id="SSF51735">
    <property type="entry name" value="NAD(P)-binding Rossmann-fold domains"/>
    <property type="match status" value="1"/>
</dbReference>
<dbReference type="Pfam" id="PF13602">
    <property type="entry name" value="ADH_zinc_N_2"/>
    <property type="match status" value="1"/>
</dbReference>
<dbReference type="InterPro" id="IPR011032">
    <property type="entry name" value="GroES-like_sf"/>
</dbReference>
<keyword evidence="3" id="KW-0560">Oxidoreductase</keyword>
<name>A0ABV9WF89_9ACTN</name>
<evidence type="ECO:0000313" key="4">
    <source>
        <dbReference type="Proteomes" id="UP001595912"/>
    </source>
</evidence>
<dbReference type="PANTHER" id="PTHR44154">
    <property type="entry name" value="QUINONE OXIDOREDUCTASE"/>
    <property type="match status" value="1"/>
</dbReference>
<dbReference type="Proteomes" id="UP001595912">
    <property type="component" value="Unassembled WGS sequence"/>
</dbReference>
<keyword evidence="4" id="KW-1185">Reference proteome</keyword>
<gene>
    <name evidence="3" type="ORF">ACFPIJ_57490</name>
</gene>
<dbReference type="PANTHER" id="PTHR44154:SF1">
    <property type="entry name" value="QUINONE OXIDOREDUCTASE"/>
    <property type="match status" value="1"/>
</dbReference>
<comment type="caution">
    <text evidence="3">The sequence shown here is derived from an EMBL/GenBank/DDBJ whole genome shotgun (WGS) entry which is preliminary data.</text>
</comment>
<evidence type="ECO:0000313" key="3">
    <source>
        <dbReference type="EMBL" id="MFC5007395.1"/>
    </source>
</evidence>
<dbReference type="SMART" id="SM00829">
    <property type="entry name" value="PKS_ER"/>
    <property type="match status" value="1"/>
</dbReference>
<dbReference type="Gene3D" id="3.40.50.720">
    <property type="entry name" value="NAD(P)-binding Rossmann-like Domain"/>
    <property type="match status" value="1"/>
</dbReference>
<dbReference type="EMBL" id="JBHSIU010000122">
    <property type="protein sequence ID" value="MFC5007395.1"/>
    <property type="molecule type" value="Genomic_DNA"/>
</dbReference>
<accession>A0ABV9WF89</accession>
<dbReference type="InterPro" id="IPR036291">
    <property type="entry name" value="NAD(P)-bd_dom_sf"/>
</dbReference>
<reference evidence="4" key="1">
    <citation type="journal article" date="2019" name="Int. J. Syst. Evol. Microbiol.">
        <title>The Global Catalogue of Microorganisms (GCM) 10K type strain sequencing project: providing services to taxonomists for standard genome sequencing and annotation.</title>
        <authorList>
            <consortium name="The Broad Institute Genomics Platform"/>
            <consortium name="The Broad Institute Genome Sequencing Center for Infectious Disease"/>
            <person name="Wu L."/>
            <person name="Ma J."/>
        </authorList>
    </citation>
    <scope>NUCLEOTIDE SEQUENCE [LARGE SCALE GENOMIC DNA]</scope>
    <source>
        <strain evidence="4">CGMCC 4.7152</strain>
    </source>
</reference>
<protein>
    <submittedName>
        <fullName evidence="3">NADP-dependent oxidoreductase</fullName>
        <ecNumber evidence="3">1.-.-.-</ecNumber>
    </submittedName>
</protein>
<evidence type="ECO:0000256" key="1">
    <source>
        <dbReference type="ARBA" id="ARBA00022857"/>
    </source>
</evidence>
<dbReference type="Gene3D" id="3.90.180.10">
    <property type="entry name" value="Medium-chain alcohol dehydrogenases, catalytic domain"/>
    <property type="match status" value="1"/>
</dbReference>
<organism evidence="3 4">
    <name type="scientific">Dactylosporangium cerinum</name>
    <dbReference type="NCBI Taxonomy" id="1434730"/>
    <lineage>
        <taxon>Bacteria</taxon>
        <taxon>Bacillati</taxon>
        <taxon>Actinomycetota</taxon>
        <taxon>Actinomycetes</taxon>
        <taxon>Micromonosporales</taxon>
        <taxon>Micromonosporaceae</taxon>
        <taxon>Dactylosporangium</taxon>
    </lineage>
</organism>
<dbReference type="InterPro" id="IPR051603">
    <property type="entry name" value="Zinc-ADH_QOR/CCCR"/>
</dbReference>
<dbReference type="InterPro" id="IPR020843">
    <property type="entry name" value="ER"/>
</dbReference>
<dbReference type="InterPro" id="IPR013154">
    <property type="entry name" value="ADH-like_N"/>
</dbReference>
<keyword evidence="1" id="KW-0521">NADP</keyword>
<dbReference type="Pfam" id="PF08240">
    <property type="entry name" value="ADH_N"/>
    <property type="match status" value="1"/>
</dbReference>
<dbReference type="RefSeq" id="WP_380128039.1">
    <property type="nucleotide sequence ID" value="NZ_JBHSIU010000122.1"/>
</dbReference>
<dbReference type="GO" id="GO:0016491">
    <property type="term" value="F:oxidoreductase activity"/>
    <property type="evidence" value="ECO:0007669"/>
    <property type="project" value="UniProtKB-KW"/>
</dbReference>
<dbReference type="CDD" id="cd05289">
    <property type="entry name" value="MDR_like_2"/>
    <property type="match status" value="1"/>
</dbReference>
<dbReference type="EC" id="1.-.-.-" evidence="3"/>
<sequence length="307" mass="31679">MPKAVRYAEFGGIDVLRVDEVARPVPGDGQVLVRVKAAGINPSEAVIRTGVLAQMFPSTFPSGQGSDLAGVIEEVGAGVGGFSSGDEVIGFSNKRSSQAELVLVEAGDLTRKPENVPWEVAGGLYVVGVTAWGAVHSVQLEKGETVVVSGAAGGVGSLAVQLARRTGATVIGLSSESNREWLESHDVIPVAYGDGVADRIRAAAPGGVDAFIDTYGDGYVELALALGVAPERIDTITDFAAAAKYGVKTDGGAAAGPGAKVLAELAALIADGHLEVPIANVYPLTQVREAYTELERRHTRGKIVLRP</sequence>